<dbReference type="RefSeq" id="WP_035936362.1">
    <property type="nucleotide sequence ID" value="NZ_CADFFX010000009.1"/>
</dbReference>
<name>A0A069PKE1_9BURK</name>
<comment type="caution">
    <text evidence="1">The sequence shown here is derived from an EMBL/GenBank/DDBJ whole genome shotgun (WGS) entry which is preliminary data.</text>
</comment>
<gene>
    <name evidence="1" type="ORF">BG61_20780</name>
</gene>
<proteinExistence type="predicted"/>
<evidence type="ECO:0000313" key="2">
    <source>
        <dbReference type="Proteomes" id="UP000027466"/>
    </source>
</evidence>
<accession>A0A069PKE1</accession>
<organism evidence="1 2">
    <name type="scientific">Caballeronia glathei</name>
    <dbReference type="NCBI Taxonomy" id="60547"/>
    <lineage>
        <taxon>Bacteria</taxon>
        <taxon>Pseudomonadati</taxon>
        <taxon>Pseudomonadota</taxon>
        <taxon>Betaproteobacteria</taxon>
        <taxon>Burkholderiales</taxon>
        <taxon>Burkholderiaceae</taxon>
        <taxon>Caballeronia</taxon>
    </lineage>
</organism>
<protein>
    <submittedName>
        <fullName evidence="1">Uncharacterized protein</fullName>
    </submittedName>
</protein>
<dbReference type="STRING" id="60547.GCA_000751215_04822"/>
<dbReference type="EMBL" id="JFHC01000031">
    <property type="protein sequence ID" value="KDR41148.1"/>
    <property type="molecule type" value="Genomic_DNA"/>
</dbReference>
<reference evidence="1 2" key="1">
    <citation type="submission" date="2014-03" db="EMBL/GenBank/DDBJ databases">
        <title>Draft Genome Sequences of Four Burkholderia Strains.</title>
        <authorList>
            <person name="Liu X.Y."/>
            <person name="Li C.X."/>
            <person name="Xu J.H."/>
        </authorList>
    </citation>
    <scope>NUCLEOTIDE SEQUENCE [LARGE SCALE GENOMIC DNA]</scope>
    <source>
        <strain evidence="1 2">DSM 50014</strain>
    </source>
</reference>
<sequence length="178" mass="20271">MTCRYSGTEWLDVLYTSVRKAPGGVADAANFLAHRRGKNITPESLRLRLRGEGENRLSMEMFELMLEWMQEKRESEPYALDALHALNERFGLIAAPTTVSGEQATDHEHPHDIQSLTVATLDLQAHVGEVATEVIRAVQDRRIDLHEAESLTVVSRKGQRIFERLIRTAIRLSKLRRK</sequence>
<dbReference type="AlphaFoldDB" id="A0A069PKE1"/>
<evidence type="ECO:0000313" key="1">
    <source>
        <dbReference type="EMBL" id="KDR41148.1"/>
    </source>
</evidence>
<dbReference type="Proteomes" id="UP000027466">
    <property type="component" value="Unassembled WGS sequence"/>
</dbReference>
<keyword evidence="2" id="KW-1185">Reference proteome</keyword>